<accession>A0A6V7RGN0</accession>
<evidence type="ECO:0000313" key="1">
    <source>
        <dbReference type="EMBL" id="CAD2076394.1"/>
    </source>
</evidence>
<dbReference type="Pfam" id="PF12841">
    <property type="entry name" value="YvrJ"/>
    <property type="match status" value="1"/>
</dbReference>
<proteinExistence type="predicted"/>
<dbReference type="Proteomes" id="UP000588186">
    <property type="component" value="Unassembled WGS sequence"/>
</dbReference>
<gene>
    <name evidence="1" type="ORF">JEOPIN946_01252</name>
</gene>
<dbReference type="RefSeq" id="WP_186077827.1">
    <property type="nucleotide sequence ID" value="NZ_CAJEWB010000010.1"/>
</dbReference>
<reference evidence="1 2" key="1">
    <citation type="submission" date="2020-07" db="EMBL/GenBank/DDBJ databases">
        <authorList>
            <person name="Criscuolo A."/>
        </authorList>
    </citation>
    <scope>NUCLEOTIDE SEQUENCE [LARGE SCALE GENOMIC DNA]</scope>
    <source>
        <strain evidence="1">CIP107946</strain>
    </source>
</reference>
<sequence length="40" mass="4612">MDWVPFVSDVGVPAAITFFLLHRVERKLDDLILTLQQISQ</sequence>
<dbReference type="EMBL" id="CAJEWB010000010">
    <property type="protein sequence ID" value="CAD2076394.1"/>
    <property type="molecule type" value="Genomic_DNA"/>
</dbReference>
<dbReference type="AlphaFoldDB" id="A0A6V7RGN0"/>
<keyword evidence="2" id="KW-1185">Reference proteome</keyword>
<dbReference type="InterPro" id="IPR024419">
    <property type="entry name" value="YvrJ"/>
</dbReference>
<evidence type="ECO:0008006" key="3">
    <source>
        <dbReference type="Google" id="ProtNLM"/>
    </source>
</evidence>
<comment type="caution">
    <text evidence="1">The sequence shown here is derived from an EMBL/GenBank/DDBJ whole genome shotgun (WGS) entry which is preliminary data.</text>
</comment>
<protein>
    <recommendedName>
        <fullName evidence="3">YvrJ protein family protein</fullName>
    </recommendedName>
</protein>
<name>A0A6V7RGN0_9BACL</name>
<organism evidence="1 2">
    <name type="scientific">Phocicoccus pinnipedialis</name>
    <dbReference type="NCBI Taxonomy" id="110845"/>
    <lineage>
        <taxon>Bacteria</taxon>
        <taxon>Bacillati</taxon>
        <taxon>Bacillota</taxon>
        <taxon>Bacilli</taxon>
        <taxon>Bacillales</taxon>
        <taxon>Salinicoccaceae</taxon>
        <taxon>Phocicoccus</taxon>
    </lineage>
</organism>
<evidence type="ECO:0000313" key="2">
    <source>
        <dbReference type="Proteomes" id="UP000588186"/>
    </source>
</evidence>